<dbReference type="PANTHER" id="PTHR48105">
    <property type="entry name" value="THIOREDOXIN REDUCTASE 1-RELATED-RELATED"/>
    <property type="match status" value="1"/>
</dbReference>
<keyword evidence="3" id="KW-0472">Membrane</keyword>
<keyword evidence="3" id="KW-1133">Transmembrane helix</keyword>
<evidence type="ECO:0000313" key="5">
    <source>
        <dbReference type="EMBL" id="GLB53970.1"/>
    </source>
</evidence>
<keyword evidence="1" id="KW-0285">Flavoprotein</keyword>
<evidence type="ECO:0000313" key="6">
    <source>
        <dbReference type="Proteomes" id="UP001143545"/>
    </source>
</evidence>
<dbReference type="Pfam" id="PF07992">
    <property type="entry name" value="Pyr_redox_2"/>
    <property type="match status" value="1"/>
</dbReference>
<comment type="caution">
    <text evidence="5">The sequence shown here is derived from an EMBL/GenBank/DDBJ whole genome shotgun (WGS) entry which is preliminary data.</text>
</comment>
<dbReference type="PRINTS" id="PR00469">
    <property type="entry name" value="PNDRDTASEII"/>
</dbReference>
<feature type="transmembrane region" description="Helical" evidence="3">
    <location>
        <begin position="40"/>
        <end position="59"/>
    </location>
</feature>
<keyword evidence="6" id="KW-1185">Reference proteome</keyword>
<evidence type="ECO:0000256" key="1">
    <source>
        <dbReference type="ARBA" id="ARBA00022630"/>
    </source>
</evidence>
<proteinExistence type="predicted"/>
<accession>A0A9W6B8U6</accession>
<keyword evidence="2" id="KW-0560">Oxidoreductase</keyword>
<dbReference type="AlphaFoldDB" id="A0A9W6B8U6"/>
<evidence type="ECO:0000256" key="3">
    <source>
        <dbReference type="SAM" id="Phobius"/>
    </source>
</evidence>
<dbReference type="EMBL" id="BRVP01000029">
    <property type="protein sequence ID" value="GLB53970.1"/>
    <property type="molecule type" value="Genomic_DNA"/>
</dbReference>
<dbReference type="InterPro" id="IPR050097">
    <property type="entry name" value="Ferredoxin-NADP_redctase_2"/>
</dbReference>
<dbReference type="Gene3D" id="3.50.50.60">
    <property type="entry name" value="FAD/NAD(P)-binding domain"/>
    <property type="match status" value="2"/>
</dbReference>
<dbReference type="PRINTS" id="PR00368">
    <property type="entry name" value="FADPNR"/>
</dbReference>
<keyword evidence="3" id="KW-0812">Transmembrane</keyword>
<dbReference type="SUPFAM" id="SSF51905">
    <property type="entry name" value="FAD/NAD(P)-binding domain"/>
    <property type="match status" value="1"/>
</dbReference>
<dbReference type="Proteomes" id="UP001143545">
    <property type="component" value="Unassembled WGS sequence"/>
</dbReference>
<dbReference type="InterPro" id="IPR036188">
    <property type="entry name" value="FAD/NAD-bd_sf"/>
</dbReference>
<protein>
    <submittedName>
        <fullName evidence="5">Thioredoxin reductase</fullName>
    </submittedName>
</protein>
<organism evidence="5 6">
    <name type="scientific">Neptunitalea chrysea</name>
    <dbReference type="NCBI Taxonomy" id="1647581"/>
    <lineage>
        <taxon>Bacteria</taxon>
        <taxon>Pseudomonadati</taxon>
        <taxon>Bacteroidota</taxon>
        <taxon>Flavobacteriia</taxon>
        <taxon>Flavobacteriales</taxon>
        <taxon>Flavobacteriaceae</taxon>
        <taxon>Neptunitalea</taxon>
    </lineage>
</organism>
<reference evidence="5" key="1">
    <citation type="submission" date="2022-07" db="EMBL/GenBank/DDBJ databases">
        <title>Taxonomy of Novel Oxalotrophic and Methylotrophic Bacteria.</title>
        <authorList>
            <person name="Sahin N."/>
            <person name="Tani A."/>
        </authorList>
    </citation>
    <scope>NUCLEOTIDE SEQUENCE</scope>
    <source>
        <strain evidence="5">AM327</strain>
    </source>
</reference>
<gene>
    <name evidence="5" type="ORF">NBRC110019_30110</name>
</gene>
<dbReference type="GO" id="GO:0016491">
    <property type="term" value="F:oxidoreductase activity"/>
    <property type="evidence" value="ECO:0007669"/>
    <property type="project" value="UniProtKB-KW"/>
</dbReference>
<sequence>MNKITRRSMIKKTGMTSLALTIPFPLTLFSKENDMTRNKIYDVIIIGGSYAGLSAAMALGRSLRNVLVIDSGKTCNAQTPHSHNFITQDGIKPSVIAKKAKEDVLQYNTVEFLNDLVIDGKKAQNNFEISTEKGEQIKGKKLIFATGIKDLMPDIKGFSDCWGISVIHCPYCHGYEFKGQKTGIMANGDTAFHIASLVNNLTNDLTIFTNGKNNFNIEQTDKLKKNNIKIIESQIIEVEHDNGNIQKIALENGKKMTFNAMYAAIPFKQHSELPITLGCETTEQGYIEVDNFQKTSIEGVFACGDNSTMMRSVANAVANGNIAGAMANMELIHNEF</sequence>
<feature type="domain" description="FAD/NAD(P)-binding" evidence="4">
    <location>
        <begin position="41"/>
        <end position="320"/>
    </location>
</feature>
<name>A0A9W6B8U6_9FLAO</name>
<evidence type="ECO:0000256" key="2">
    <source>
        <dbReference type="ARBA" id="ARBA00023002"/>
    </source>
</evidence>
<evidence type="ECO:0000259" key="4">
    <source>
        <dbReference type="Pfam" id="PF07992"/>
    </source>
</evidence>
<dbReference type="InterPro" id="IPR023753">
    <property type="entry name" value="FAD/NAD-binding_dom"/>
</dbReference>